<comment type="caution">
    <text evidence="2">The sequence shown here is derived from an EMBL/GenBank/DDBJ whole genome shotgun (WGS) entry which is preliminary data.</text>
</comment>
<dbReference type="EMBL" id="NSJF01000002">
    <property type="protein sequence ID" value="PAT35072.1"/>
    <property type="molecule type" value="Genomic_DNA"/>
</dbReference>
<evidence type="ECO:0000256" key="1">
    <source>
        <dbReference type="SAM" id="Phobius"/>
    </source>
</evidence>
<keyword evidence="1" id="KW-1133">Transmembrane helix</keyword>
<name>A0A2A2ABF0_9BURK</name>
<accession>A0A2A2ABF0</accession>
<feature type="transmembrane region" description="Helical" evidence="1">
    <location>
        <begin position="42"/>
        <end position="60"/>
    </location>
</feature>
<protein>
    <submittedName>
        <fullName evidence="2">Uncharacterized protein</fullName>
    </submittedName>
</protein>
<gene>
    <name evidence="2" type="ORF">CK620_03895</name>
</gene>
<keyword evidence="1" id="KW-0472">Membrane</keyword>
<reference evidence="2 3" key="1">
    <citation type="submission" date="2017-08" db="EMBL/GenBank/DDBJ databases">
        <title>WGS of Clinical strains of the CDC Group NO-1 linked to zoonotic infections in humans.</title>
        <authorList>
            <person name="Bernier A.-M."/>
            <person name="Bernard K."/>
        </authorList>
    </citation>
    <scope>NUCLEOTIDE SEQUENCE [LARGE SCALE GENOMIC DNA]</scope>
    <source>
        <strain evidence="2 3">NML03-0146</strain>
    </source>
</reference>
<proteinExistence type="predicted"/>
<evidence type="ECO:0000313" key="3">
    <source>
        <dbReference type="Proteomes" id="UP000217999"/>
    </source>
</evidence>
<sequence length="81" mass="9268">MGLGTFSWLCRTFMSVYDVCGVGVRGVVWWVTCRRYTSPARLIGVGMFTCIYFCACAQALTRMRFFQAGETLKTKLFESKR</sequence>
<organism evidence="2 3">
    <name type="scientific">Vandammella animalimorsus</name>
    <dbReference type="NCBI Taxonomy" id="2029117"/>
    <lineage>
        <taxon>Bacteria</taxon>
        <taxon>Pseudomonadati</taxon>
        <taxon>Pseudomonadota</taxon>
        <taxon>Betaproteobacteria</taxon>
        <taxon>Burkholderiales</taxon>
        <taxon>Comamonadaceae</taxon>
        <taxon>Vandammella</taxon>
    </lineage>
</organism>
<dbReference type="AlphaFoldDB" id="A0A2A2ABF0"/>
<dbReference type="Proteomes" id="UP000217999">
    <property type="component" value="Unassembled WGS sequence"/>
</dbReference>
<keyword evidence="1" id="KW-0812">Transmembrane</keyword>
<evidence type="ECO:0000313" key="2">
    <source>
        <dbReference type="EMBL" id="PAT35072.1"/>
    </source>
</evidence>
<feature type="transmembrane region" description="Helical" evidence="1">
    <location>
        <begin position="6"/>
        <end position="30"/>
    </location>
</feature>